<dbReference type="EMBL" id="JABJWZ010000327">
    <property type="protein sequence ID" value="MBB1256269.1"/>
    <property type="molecule type" value="Genomic_DNA"/>
</dbReference>
<dbReference type="Proteomes" id="UP000525686">
    <property type="component" value="Unassembled WGS sequence"/>
</dbReference>
<sequence>MHHWHAYGYTGHEIPPDSQARDDDRPVMPRELDAWFRKPKTMLAGTYHHADEAYAWLAKELCGHTPAPGGLPVAQHLEHAHRVLQLGQDAYIGYYEPGRIVVRTLLTCPRGRERCPDPRSA</sequence>
<reference evidence="2" key="1">
    <citation type="submission" date="2020-05" db="EMBL/GenBank/DDBJ databases">
        <title>Classification of alakaliphilic streptomycetes isolated from an alkaline soil next to Lonar Crater, India and a proposal for the recognition of Streptomyces alkaliterrae sp. nov.</title>
        <authorList>
            <person name="Golinska P."/>
        </authorList>
    </citation>
    <scope>NUCLEOTIDE SEQUENCE [LARGE SCALE GENOMIC DNA]</scope>
    <source>
        <strain evidence="2">OF3</strain>
    </source>
</reference>
<dbReference type="AlphaFoldDB" id="A0A7W3ZPS2"/>
<name>A0A7W3ZPS2_9ACTN</name>
<proteinExistence type="predicted"/>
<evidence type="ECO:0000313" key="1">
    <source>
        <dbReference type="EMBL" id="MBB1256269.1"/>
    </source>
</evidence>
<evidence type="ECO:0000313" key="2">
    <source>
        <dbReference type="Proteomes" id="UP000525686"/>
    </source>
</evidence>
<protein>
    <submittedName>
        <fullName evidence="1">Uncharacterized protein</fullName>
    </submittedName>
</protein>
<organism evidence="1 2">
    <name type="scientific">Streptomyces alkaliterrae</name>
    <dbReference type="NCBI Taxonomy" id="2213162"/>
    <lineage>
        <taxon>Bacteria</taxon>
        <taxon>Bacillati</taxon>
        <taxon>Actinomycetota</taxon>
        <taxon>Actinomycetes</taxon>
        <taxon>Kitasatosporales</taxon>
        <taxon>Streptomycetaceae</taxon>
        <taxon>Streptomyces</taxon>
    </lineage>
</organism>
<gene>
    <name evidence="1" type="ORF">H3146_23350</name>
</gene>
<dbReference type="RefSeq" id="WP_181355372.1">
    <property type="nucleotide sequence ID" value="NZ_JABJWZ010000327.1"/>
</dbReference>
<comment type="caution">
    <text evidence="1">The sequence shown here is derived from an EMBL/GenBank/DDBJ whole genome shotgun (WGS) entry which is preliminary data.</text>
</comment>
<accession>A0A7W3ZPS2</accession>